<dbReference type="EMBL" id="CM018224">
    <property type="protein sequence ID" value="KAB2010728.1"/>
    <property type="molecule type" value="Genomic_DNA"/>
</dbReference>
<dbReference type="Proteomes" id="UP000327439">
    <property type="component" value="Chromosome D10"/>
</dbReference>
<name>A0A5J5PVR7_GOSBA</name>
<dbReference type="InterPro" id="IPR006502">
    <property type="entry name" value="PDDEXK-like"/>
</dbReference>
<organism evidence="1 2">
    <name type="scientific">Gossypium barbadense</name>
    <name type="common">Sea Island cotton</name>
    <name type="synonym">Hibiscus barbadensis</name>
    <dbReference type="NCBI Taxonomy" id="3634"/>
    <lineage>
        <taxon>Eukaryota</taxon>
        <taxon>Viridiplantae</taxon>
        <taxon>Streptophyta</taxon>
        <taxon>Embryophyta</taxon>
        <taxon>Tracheophyta</taxon>
        <taxon>Spermatophyta</taxon>
        <taxon>Magnoliopsida</taxon>
        <taxon>eudicotyledons</taxon>
        <taxon>Gunneridae</taxon>
        <taxon>Pentapetalae</taxon>
        <taxon>rosids</taxon>
        <taxon>malvids</taxon>
        <taxon>Malvales</taxon>
        <taxon>Malvaceae</taxon>
        <taxon>Malvoideae</taxon>
        <taxon>Gossypium</taxon>
    </lineage>
</organism>
<proteinExistence type="predicted"/>
<evidence type="ECO:0000313" key="1">
    <source>
        <dbReference type="EMBL" id="KAB2010728.1"/>
    </source>
</evidence>
<accession>A0A5J5PVR7</accession>
<gene>
    <name evidence="1" type="ORF">ES319_D10G261600v1</name>
</gene>
<dbReference type="AlphaFoldDB" id="A0A5J5PVR7"/>
<dbReference type="OrthoDB" id="691424at2759"/>
<sequence length="57" mass="6755">MINIDFRIHFEIASAIDSYDRILSSLPVVYVGSLPRLKLLGRLSNKTRHQWQFFFFP</sequence>
<dbReference type="Pfam" id="PF04720">
    <property type="entry name" value="PDDEXK_6"/>
    <property type="match status" value="1"/>
</dbReference>
<evidence type="ECO:0000313" key="2">
    <source>
        <dbReference type="Proteomes" id="UP000327439"/>
    </source>
</evidence>
<protein>
    <submittedName>
        <fullName evidence="1">Uncharacterized protein</fullName>
    </submittedName>
</protein>
<keyword evidence="2" id="KW-1185">Reference proteome</keyword>
<reference evidence="2" key="1">
    <citation type="journal article" date="2020" name="Nat. Genet.">
        <title>Genomic diversifications of five Gossypium allopolyploid species and their impact on cotton improvement.</title>
        <authorList>
            <person name="Chen Z.J."/>
            <person name="Sreedasyam A."/>
            <person name="Ando A."/>
            <person name="Song Q."/>
            <person name="De Santiago L.M."/>
            <person name="Hulse-Kemp A.M."/>
            <person name="Ding M."/>
            <person name="Ye W."/>
            <person name="Kirkbride R.C."/>
            <person name="Jenkins J."/>
            <person name="Plott C."/>
            <person name="Lovell J."/>
            <person name="Lin Y.M."/>
            <person name="Vaughn R."/>
            <person name="Liu B."/>
            <person name="Simpson S."/>
            <person name="Scheffler B.E."/>
            <person name="Wen L."/>
            <person name="Saski C.A."/>
            <person name="Grover C.E."/>
            <person name="Hu G."/>
            <person name="Conover J.L."/>
            <person name="Carlson J.W."/>
            <person name="Shu S."/>
            <person name="Boston L.B."/>
            <person name="Williams M."/>
            <person name="Peterson D.G."/>
            <person name="McGee K."/>
            <person name="Jones D.C."/>
            <person name="Wendel J.F."/>
            <person name="Stelly D.M."/>
            <person name="Grimwood J."/>
            <person name="Schmutz J."/>
        </authorList>
    </citation>
    <scope>NUCLEOTIDE SEQUENCE [LARGE SCALE GENOMIC DNA]</scope>
    <source>
        <strain evidence="2">cv. 3-79</strain>
    </source>
</reference>